<reference evidence="3 5" key="2">
    <citation type="journal article" date="2018" name="Appl. Environ. Microbiol.">
        <title>Antimicrobial susceptibility testing and tentative epidemiological cut-off values of five Bacillus species relevant for use as animal feed additives or for plant protection.</title>
        <authorList>
            <person name="Agerso Y."/>
            <person name="Stuer-Lauridsen B."/>
            <person name="Bjerre K."/>
            <person name="Jensen M.G."/>
            <person name="Johansen E."/>
            <person name="Bennedsen M."/>
            <person name="Brockmann E."/>
            <person name="Nielsen B."/>
        </authorList>
    </citation>
    <scope>NUCLEOTIDE SEQUENCE [LARGE SCALE GENOMIC DNA]</scope>
    <source>
        <strain evidence="3 5">CHCC20162</strain>
    </source>
</reference>
<dbReference type="EMBL" id="CP045272">
    <property type="protein sequence ID" value="QJX77897.1"/>
    <property type="molecule type" value="Genomic_DNA"/>
</dbReference>
<organism evidence="3 5">
    <name type="scientific">Priestia megaterium</name>
    <name type="common">Bacillus megaterium</name>
    <dbReference type="NCBI Taxonomy" id="1404"/>
    <lineage>
        <taxon>Bacteria</taxon>
        <taxon>Bacillati</taxon>
        <taxon>Bacillota</taxon>
        <taxon>Bacilli</taxon>
        <taxon>Bacillales</taxon>
        <taxon>Bacillaceae</taxon>
        <taxon>Priestia</taxon>
    </lineage>
</organism>
<gene>
    <name evidence="3" type="ORF">C3744_06285</name>
    <name evidence="1" type="ORF">CN497_11155</name>
    <name evidence="2" type="ORF">FDZ14_17500</name>
</gene>
<dbReference type="EMBL" id="PQWM01000006">
    <property type="protein sequence ID" value="RDZ18471.1"/>
    <property type="molecule type" value="Genomic_DNA"/>
</dbReference>
<evidence type="ECO:0000313" key="5">
    <source>
        <dbReference type="Proteomes" id="UP000256519"/>
    </source>
</evidence>
<dbReference type="Proteomes" id="UP000256519">
    <property type="component" value="Unassembled WGS sequence"/>
</dbReference>
<dbReference type="EMBL" id="NTYW01000009">
    <property type="protein sequence ID" value="PES39518.1"/>
    <property type="molecule type" value="Genomic_DNA"/>
</dbReference>
<reference evidence="1 4" key="1">
    <citation type="submission" date="2017-09" db="EMBL/GenBank/DDBJ databases">
        <title>Large-scale bioinformatics analysis of Bacillus genomes uncovers conserved roles of natural products in bacterial physiology.</title>
        <authorList>
            <consortium name="Agbiome Team Llc"/>
            <person name="Bleich R.M."/>
            <person name="Kirk G.J."/>
            <person name="Santa Maria K.C."/>
            <person name="Allen S.E."/>
            <person name="Farag S."/>
            <person name="Shank E.A."/>
            <person name="Bowers A."/>
        </authorList>
    </citation>
    <scope>NUCLEOTIDE SEQUENCE [LARGE SCALE GENOMIC DNA]</scope>
    <source>
        <strain evidence="1 4">AFS003013</strain>
    </source>
</reference>
<evidence type="ECO:0000313" key="1">
    <source>
        <dbReference type="EMBL" id="PES39518.1"/>
    </source>
</evidence>
<evidence type="ECO:0000313" key="6">
    <source>
        <dbReference type="Proteomes" id="UP000501076"/>
    </source>
</evidence>
<dbReference type="Proteomes" id="UP000220341">
    <property type="component" value="Unassembled WGS sequence"/>
</dbReference>
<evidence type="ECO:0008006" key="7">
    <source>
        <dbReference type="Google" id="ProtNLM"/>
    </source>
</evidence>
<dbReference type="InterPro" id="IPR025616">
    <property type="entry name" value="YpjP"/>
</dbReference>
<dbReference type="Pfam" id="PF14005">
    <property type="entry name" value="YpjP"/>
    <property type="match status" value="1"/>
</dbReference>
<evidence type="ECO:0000313" key="3">
    <source>
        <dbReference type="EMBL" id="RDZ18471.1"/>
    </source>
</evidence>
<reference evidence="2 6" key="3">
    <citation type="submission" date="2019-10" db="EMBL/GenBank/DDBJ databases">
        <title>Complete genome sequences for adaption low water activity.</title>
        <authorList>
            <person name="Zhao L."/>
            <person name="Zhong J."/>
        </authorList>
    </citation>
    <scope>NUCLEOTIDE SEQUENCE [LARGE SCALE GENOMIC DNA]</scope>
    <source>
        <strain evidence="2 6">FDU301</strain>
    </source>
</reference>
<name>A0A2B0NYQ4_PRIMG</name>
<accession>A0A2B0NYQ4</accession>
<sequence length="210" mass="24637">MGKDEKGKIRMPRWIKRMLVVFITVFTFGLVTPPEYLYVDDAKADKQHKAGYVRETTPVTAVIEDIHLPYEEPKYEDVSSFVTYAMESAEKQSVEKFGTKIGPVIEDEFRQAVLPKIEEVLTDIGTEREQSIQNLEISEHPAAGYGEKIFHVYDRETGQDLIRFHVRRENPPKDGYWFNFHYHAAADNFQKHYDLGKIYWNRNMPPKWFS</sequence>
<evidence type="ECO:0000313" key="4">
    <source>
        <dbReference type="Proteomes" id="UP000220341"/>
    </source>
</evidence>
<evidence type="ECO:0000313" key="2">
    <source>
        <dbReference type="EMBL" id="QJX77897.1"/>
    </source>
</evidence>
<proteinExistence type="predicted"/>
<protein>
    <recommendedName>
        <fullName evidence="7">YpjP-like protein</fullName>
    </recommendedName>
</protein>
<dbReference type="Proteomes" id="UP000501076">
    <property type="component" value="Chromosome"/>
</dbReference>
<dbReference type="AlphaFoldDB" id="A0A2B0NYQ4"/>